<dbReference type="GO" id="GO:0016740">
    <property type="term" value="F:transferase activity"/>
    <property type="evidence" value="ECO:0007669"/>
    <property type="project" value="UniProtKB-KW"/>
</dbReference>
<dbReference type="AlphaFoldDB" id="F8NX85"/>
<dbReference type="GeneID" id="18811413"/>
<accession>F8NX85</accession>
<name>F8NX85_SERL9</name>
<dbReference type="PANTHER" id="PTHR35897:SF1">
    <property type="entry name" value="METHYLTRANSFERASE AUSD"/>
    <property type="match status" value="1"/>
</dbReference>
<organism>
    <name type="scientific">Serpula lacrymans var. lacrymans (strain S7.9)</name>
    <name type="common">Dry rot fungus</name>
    <dbReference type="NCBI Taxonomy" id="578457"/>
    <lineage>
        <taxon>Eukaryota</taxon>
        <taxon>Fungi</taxon>
        <taxon>Dikarya</taxon>
        <taxon>Basidiomycota</taxon>
        <taxon>Agaricomycotina</taxon>
        <taxon>Agaricomycetes</taxon>
        <taxon>Agaricomycetidae</taxon>
        <taxon>Boletales</taxon>
        <taxon>Coniophorineae</taxon>
        <taxon>Serpulaceae</taxon>
        <taxon>Serpula</taxon>
    </lineage>
</organism>
<dbReference type="EMBL" id="GL945434">
    <property type="protein sequence ID" value="EGO24560.1"/>
    <property type="molecule type" value="Genomic_DNA"/>
</dbReference>
<evidence type="ECO:0000256" key="2">
    <source>
        <dbReference type="ARBA" id="ARBA00022691"/>
    </source>
</evidence>
<feature type="non-terminal residue" evidence="3">
    <location>
        <position position="130"/>
    </location>
</feature>
<protein>
    <recommendedName>
        <fullName evidence="4">Methyltransferase domain-containing protein</fullName>
    </recommendedName>
</protein>
<evidence type="ECO:0000313" key="3">
    <source>
        <dbReference type="EMBL" id="EGO24560.1"/>
    </source>
</evidence>
<reference evidence="3" key="1">
    <citation type="submission" date="2011-04" db="EMBL/GenBank/DDBJ databases">
        <title>Evolution of plant cell wall degrading machinery underlies the functional diversity of forest fungi.</title>
        <authorList>
            <consortium name="US DOE Joint Genome Institute (JGI-PGF)"/>
            <person name="Eastwood D.C."/>
            <person name="Floudas D."/>
            <person name="Binder M."/>
            <person name="Majcherczyk A."/>
            <person name="Schneider P."/>
            <person name="Aerts A."/>
            <person name="Asiegbu F.O."/>
            <person name="Baker S.E."/>
            <person name="Barry K."/>
            <person name="Bendiksby M."/>
            <person name="Blumentritt M."/>
            <person name="Coutinho P.M."/>
            <person name="Cullen D."/>
            <person name="Cullen D."/>
            <person name="Gathman A."/>
            <person name="Goodell B."/>
            <person name="Henrissat B."/>
            <person name="Ihrmark K."/>
            <person name="Kauserud H."/>
            <person name="Kohler A."/>
            <person name="LaButti K."/>
            <person name="Lapidus A."/>
            <person name="Lavin J.L."/>
            <person name="Lee Y.-H."/>
            <person name="Lindquist E."/>
            <person name="Lilly W."/>
            <person name="Lucas S."/>
            <person name="Morin E."/>
            <person name="Murat C."/>
            <person name="Oguiza J.A."/>
            <person name="Park J."/>
            <person name="Pisabarro A.G."/>
            <person name="Riley R."/>
            <person name="Rosling A."/>
            <person name="Salamov A."/>
            <person name="Schmidt O."/>
            <person name="Schmutz J."/>
            <person name="Skrede I."/>
            <person name="Stenlid J."/>
            <person name="Wiebenga A."/>
            <person name="Xie X."/>
            <person name="Kues U."/>
            <person name="Hibbett D.S."/>
            <person name="Hoffmeister D."/>
            <person name="Hogberg N."/>
            <person name="Martin F."/>
            <person name="Grigoriev I.V."/>
            <person name="Watkinson S.C."/>
        </authorList>
    </citation>
    <scope>NUCLEOTIDE SEQUENCE</scope>
    <source>
        <strain evidence="3">S7.9</strain>
    </source>
</reference>
<dbReference type="HOGENOM" id="CLU_139516_0_0_1"/>
<dbReference type="InterPro" id="IPR051654">
    <property type="entry name" value="Meroterpenoid_MTases"/>
</dbReference>
<dbReference type="KEGG" id="sla:SERLADRAFT_390015"/>
<sequence>MTAATESDAGQYVLDERYYNLGQEETAFFKAQTGIHNDDELKTHILAIQEKAWKIHPYRCIRRFAFTSLKISRLPAYEQVLRLGRDHQDAILLDIGCCFGNDIRKAVADGFPVSRALASDLHQSFGHWDM</sequence>
<evidence type="ECO:0008006" key="4">
    <source>
        <dbReference type="Google" id="ProtNLM"/>
    </source>
</evidence>
<dbReference type="PANTHER" id="PTHR35897">
    <property type="entry name" value="METHYLTRANSFERASE AUSD"/>
    <property type="match status" value="1"/>
</dbReference>
<dbReference type="Proteomes" id="UP000008064">
    <property type="component" value="Unassembled WGS sequence"/>
</dbReference>
<dbReference type="OrthoDB" id="2094832at2759"/>
<keyword evidence="1" id="KW-0808">Transferase</keyword>
<keyword evidence="2" id="KW-0949">S-adenosyl-L-methionine</keyword>
<proteinExistence type="predicted"/>
<dbReference type="RefSeq" id="XP_007318579.1">
    <property type="nucleotide sequence ID" value="XM_007318517.1"/>
</dbReference>
<evidence type="ECO:0000256" key="1">
    <source>
        <dbReference type="ARBA" id="ARBA00022679"/>
    </source>
</evidence>
<gene>
    <name evidence="3" type="ORF">SERLADRAFT_390015</name>
</gene>